<dbReference type="EMBL" id="SCWF01000002">
    <property type="protein sequence ID" value="TDM14907.1"/>
    <property type="molecule type" value="Genomic_DNA"/>
</dbReference>
<protein>
    <submittedName>
        <fullName evidence="1">Glycosyl transferase</fullName>
    </submittedName>
</protein>
<organism evidence="1 2">
    <name type="scientific">Macrococcus bovicus</name>
    <dbReference type="NCBI Taxonomy" id="69968"/>
    <lineage>
        <taxon>Bacteria</taxon>
        <taxon>Bacillati</taxon>
        <taxon>Bacillota</taxon>
        <taxon>Bacilli</taxon>
        <taxon>Bacillales</taxon>
        <taxon>Staphylococcaceae</taxon>
        <taxon>Macrococcus</taxon>
    </lineage>
</organism>
<accession>A0A4R6C145</accession>
<keyword evidence="1" id="KW-0808">Transferase</keyword>
<dbReference type="GO" id="GO:0016740">
    <property type="term" value="F:transferase activity"/>
    <property type="evidence" value="ECO:0007669"/>
    <property type="project" value="UniProtKB-KW"/>
</dbReference>
<evidence type="ECO:0000313" key="1">
    <source>
        <dbReference type="EMBL" id="TDM14907.1"/>
    </source>
</evidence>
<proteinExistence type="predicted"/>
<reference evidence="1 2" key="1">
    <citation type="submission" date="2019-01" db="EMBL/GenBank/DDBJ databases">
        <title>Draft genome sequences of the type strains of six Macrococcus species.</title>
        <authorList>
            <person name="Mazhar S."/>
            <person name="Altermann E."/>
            <person name="Hill C."/>
            <person name="Mcauliffe O."/>
        </authorList>
    </citation>
    <scope>NUCLEOTIDE SEQUENCE [LARGE SCALE GENOMIC DNA]</scope>
    <source>
        <strain evidence="1 2">ATCC 51825</strain>
    </source>
</reference>
<dbReference type="AlphaFoldDB" id="A0A4R6C145"/>
<dbReference type="SUPFAM" id="SSF53474">
    <property type="entry name" value="alpha/beta-Hydrolases"/>
    <property type="match status" value="1"/>
</dbReference>
<name>A0A4R6C145_9STAP</name>
<dbReference type="OrthoDB" id="7335480at2"/>
<sequence length="269" mass="30681">MKTLHYDTMTLEDLTFDAVETIQVMKDGLDFYFRTHFKTGNPELVVFSNGAYDPSKSQLPTFNRYSWSEDIQANCLFVDDRSLHDNGLTLGWGVGTPDRHYLQDYSAFALKFRALLNLDSAHTIYFGSSAGGYMSLLLASLDTGSMALVNNPQTYVLRYHESAVIKMLERLLGTDDKVEANKQYGERLSATAFFKKYGVPNIYYMQNLECKSDVDNHFTPFVANLGKYKMAMSSIKYLMYHNQQQGHNPLGKEDTLKILNETIQKKMSL</sequence>
<dbReference type="Proteomes" id="UP000294843">
    <property type="component" value="Unassembled WGS sequence"/>
</dbReference>
<evidence type="ECO:0000313" key="2">
    <source>
        <dbReference type="Proteomes" id="UP000294843"/>
    </source>
</evidence>
<comment type="caution">
    <text evidence="1">The sequence shown here is derived from an EMBL/GenBank/DDBJ whole genome shotgun (WGS) entry which is preliminary data.</text>
</comment>
<dbReference type="InterPro" id="IPR029058">
    <property type="entry name" value="AB_hydrolase_fold"/>
</dbReference>
<keyword evidence="2" id="KW-1185">Reference proteome</keyword>
<gene>
    <name evidence="1" type="ORF">ERX55_02915</name>
</gene>
<dbReference type="RefSeq" id="WP_133451097.1">
    <property type="nucleotide sequence ID" value="NZ_SCWF01000002.1"/>
</dbReference>
<dbReference type="Gene3D" id="3.40.50.1820">
    <property type="entry name" value="alpha/beta hydrolase"/>
    <property type="match status" value="1"/>
</dbReference>